<keyword evidence="3" id="KW-1185">Reference proteome</keyword>
<feature type="region of interest" description="Disordered" evidence="1">
    <location>
        <begin position="88"/>
        <end position="117"/>
    </location>
</feature>
<name>A0A183CZ35_9BILA</name>
<gene>
    <name evidence="2" type="ORF">GPUH_LOCUS1726</name>
</gene>
<dbReference type="WBParaSite" id="GPUH_0000173001-mRNA-1">
    <property type="protein sequence ID" value="GPUH_0000173001-mRNA-1"/>
    <property type="gene ID" value="GPUH_0000173001"/>
</dbReference>
<accession>A0A183CZ35</accession>
<proteinExistence type="predicted"/>
<reference evidence="4" key="1">
    <citation type="submission" date="2016-06" db="UniProtKB">
        <authorList>
            <consortium name="WormBaseParasite"/>
        </authorList>
    </citation>
    <scope>IDENTIFICATION</scope>
</reference>
<sequence>MGRKHILVRNGTGQNLLIQKDEPLGVVSKAEAKLASQHELFAARRIEELNKVCEISEKEMSLGKKVINDNEVTVTPIFNEMMEAVPASAETEKKADVRRQTIGGNIPARKSRKKPAK</sequence>
<organism evidence="4">
    <name type="scientific">Gongylonema pulchrum</name>
    <dbReference type="NCBI Taxonomy" id="637853"/>
    <lineage>
        <taxon>Eukaryota</taxon>
        <taxon>Metazoa</taxon>
        <taxon>Ecdysozoa</taxon>
        <taxon>Nematoda</taxon>
        <taxon>Chromadorea</taxon>
        <taxon>Rhabditida</taxon>
        <taxon>Spirurina</taxon>
        <taxon>Spiruromorpha</taxon>
        <taxon>Spiruroidea</taxon>
        <taxon>Gongylonematidae</taxon>
        <taxon>Gongylonema</taxon>
    </lineage>
</organism>
<feature type="compositionally biased region" description="Basic and acidic residues" evidence="1">
    <location>
        <begin position="90"/>
        <end position="99"/>
    </location>
</feature>
<dbReference type="EMBL" id="UYRT01002221">
    <property type="protein sequence ID" value="VDK30799.1"/>
    <property type="molecule type" value="Genomic_DNA"/>
</dbReference>
<evidence type="ECO:0000313" key="3">
    <source>
        <dbReference type="Proteomes" id="UP000271098"/>
    </source>
</evidence>
<evidence type="ECO:0000313" key="2">
    <source>
        <dbReference type="EMBL" id="VDK30799.1"/>
    </source>
</evidence>
<reference evidence="2 3" key="2">
    <citation type="submission" date="2018-11" db="EMBL/GenBank/DDBJ databases">
        <authorList>
            <consortium name="Pathogen Informatics"/>
        </authorList>
    </citation>
    <scope>NUCLEOTIDE SEQUENCE [LARGE SCALE GENOMIC DNA]</scope>
</reference>
<evidence type="ECO:0000256" key="1">
    <source>
        <dbReference type="SAM" id="MobiDB-lite"/>
    </source>
</evidence>
<evidence type="ECO:0000313" key="4">
    <source>
        <dbReference type="WBParaSite" id="GPUH_0000173001-mRNA-1"/>
    </source>
</evidence>
<dbReference type="AlphaFoldDB" id="A0A183CZ35"/>
<dbReference type="Proteomes" id="UP000271098">
    <property type="component" value="Unassembled WGS sequence"/>
</dbReference>
<protein>
    <submittedName>
        <fullName evidence="4">Gag-pol polyprotein</fullName>
    </submittedName>
</protein>